<feature type="region of interest" description="Disordered" evidence="9">
    <location>
        <begin position="650"/>
        <end position="694"/>
    </location>
</feature>
<dbReference type="InterPro" id="IPR021715">
    <property type="entry name" value="Slu7_dom"/>
</dbReference>
<dbReference type="PANTHER" id="PTHR12942">
    <property type="entry name" value="STEP II SPLICING FACTOR SLU7"/>
    <property type="match status" value="1"/>
</dbReference>
<organism evidence="10">
    <name type="scientific">Cyprideis torosa</name>
    <dbReference type="NCBI Taxonomy" id="163714"/>
    <lineage>
        <taxon>Eukaryota</taxon>
        <taxon>Metazoa</taxon>
        <taxon>Ecdysozoa</taxon>
        <taxon>Arthropoda</taxon>
        <taxon>Crustacea</taxon>
        <taxon>Oligostraca</taxon>
        <taxon>Ostracoda</taxon>
        <taxon>Podocopa</taxon>
        <taxon>Podocopida</taxon>
        <taxon>Cytherocopina</taxon>
        <taxon>Cytheroidea</taxon>
        <taxon>Cytherideidae</taxon>
        <taxon>Cyprideis</taxon>
    </lineage>
</organism>
<comment type="subunit">
    <text evidence="8">Associated with the spliceosome.</text>
</comment>
<evidence type="ECO:0000256" key="9">
    <source>
        <dbReference type="SAM" id="MobiDB-lite"/>
    </source>
</evidence>
<feature type="region of interest" description="Disordered" evidence="9">
    <location>
        <begin position="708"/>
        <end position="809"/>
    </location>
</feature>
<evidence type="ECO:0000256" key="5">
    <source>
        <dbReference type="ARBA" id="ARBA00022728"/>
    </source>
</evidence>
<evidence type="ECO:0000256" key="7">
    <source>
        <dbReference type="ARBA" id="ARBA00023242"/>
    </source>
</evidence>
<evidence type="ECO:0000256" key="6">
    <source>
        <dbReference type="ARBA" id="ARBA00023187"/>
    </source>
</evidence>
<dbReference type="Pfam" id="PF11708">
    <property type="entry name" value="Slu7"/>
    <property type="match status" value="1"/>
</dbReference>
<feature type="compositionally biased region" description="Basic and acidic residues" evidence="9">
    <location>
        <begin position="709"/>
        <end position="726"/>
    </location>
</feature>
<name>A0A7R8WBB3_9CRUS</name>
<protein>
    <recommendedName>
        <fullName evidence="3 8">Pre-mRNA-splicing factor SLU7</fullName>
    </recommendedName>
</protein>
<feature type="compositionally biased region" description="Basic and acidic residues" evidence="9">
    <location>
        <begin position="761"/>
        <end position="805"/>
    </location>
</feature>
<dbReference type="InterPro" id="IPR039974">
    <property type="entry name" value="Splicing_factor_SLU7"/>
</dbReference>
<comment type="similarity">
    <text evidence="2 8">Belongs to the SLU7 family.</text>
</comment>
<evidence type="ECO:0000256" key="4">
    <source>
        <dbReference type="ARBA" id="ARBA00022664"/>
    </source>
</evidence>
<dbReference type="PANTHER" id="PTHR12942:SF2">
    <property type="entry name" value="PRE-MRNA-SPLICING FACTOR SLU7"/>
    <property type="match status" value="1"/>
</dbReference>
<accession>A0A7R8WBB3</accession>
<evidence type="ECO:0000256" key="1">
    <source>
        <dbReference type="ARBA" id="ARBA00004123"/>
    </source>
</evidence>
<dbReference type="GO" id="GO:0000398">
    <property type="term" value="P:mRNA splicing, via spliceosome"/>
    <property type="evidence" value="ECO:0007669"/>
    <property type="project" value="UniProtKB-UniRule"/>
</dbReference>
<keyword evidence="4 8" id="KW-0507">mRNA processing</keyword>
<dbReference type="GO" id="GO:0005681">
    <property type="term" value="C:spliceosomal complex"/>
    <property type="evidence" value="ECO:0007669"/>
    <property type="project" value="UniProtKB-UniRule"/>
</dbReference>
<comment type="function">
    <text evidence="8">Involved in pre-mRNA splicing.</text>
</comment>
<keyword evidence="7 8" id="KW-0539">Nucleus</keyword>
<reference evidence="10" key="1">
    <citation type="submission" date="2020-11" db="EMBL/GenBank/DDBJ databases">
        <authorList>
            <person name="Tran Van P."/>
        </authorList>
    </citation>
    <scope>NUCLEOTIDE SEQUENCE</scope>
</reference>
<evidence type="ECO:0000256" key="3">
    <source>
        <dbReference type="ARBA" id="ARBA00021377"/>
    </source>
</evidence>
<comment type="subcellular location">
    <subcellularLocation>
        <location evidence="1 8">Nucleus</location>
    </subcellularLocation>
</comment>
<keyword evidence="6 8" id="KW-0508">mRNA splicing</keyword>
<evidence type="ECO:0000256" key="8">
    <source>
        <dbReference type="RuleBase" id="RU367071"/>
    </source>
</evidence>
<proteinExistence type="inferred from homology"/>
<keyword evidence="5 8" id="KW-0747">Spliceosome</keyword>
<feature type="compositionally biased region" description="Low complexity" evidence="9">
    <location>
        <begin position="740"/>
        <end position="753"/>
    </location>
</feature>
<feature type="region of interest" description="Disordered" evidence="9">
    <location>
        <begin position="410"/>
        <end position="429"/>
    </location>
</feature>
<gene>
    <name evidence="10" type="ORF">CTOB1V02_LOCUS6293</name>
</gene>
<evidence type="ECO:0000256" key="2">
    <source>
        <dbReference type="ARBA" id="ARBA00007203"/>
    </source>
</evidence>
<dbReference type="OrthoDB" id="249612at2759"/>
<dbReference type="GO" id="GO:0030628">
    <property type="term" value="F:pre-mRNA 3'-splice site binding"/>
    <property type="evidence" value="ECO:0007669"/>
    <property type="project" value="UniProtKB-UniRule"/>
</dbReference>
<feature type="compositionally biased region" description="Acidic residues" evidence="9">
    <location>
        <begin position="418"/>
        <end position="429"/>
    </location>
</feature>
<feature type="compositionally biased region" description="Basic and acidic residues" evidence="9">
    <location>
        <begin position="650"/>
        <end position="673"/>
    </location>
</feature>
<feature type="compositionally biased region" description="Acidic residues" evidence="9">
    <location>
        <begin position="681"/>
        <end position="691"/>
    </location>
</feature>
<dbReference type="AlphaFoldDB" id="A0A7R8WBB3"/>
<evidence type="ECO:0000313" key="10">
    <source>
        <dbReference type="EMBL" id="CAD7228410.1"/>
    </source>
</evidence>
<sequence length="827" mass="94018">MAEPLDEGISKTFTLARIRCHIGKSKVEGELFPEFCEEHPMPYFTSEIVDLGEAGPLPLQEEEEEEDDDEAMNEIISWWVDDFVKDVVTDDLTTLAAGVIEEGKYKKGKESVIASYIEEEIMLPIIQEESRAVAWDTLEYYARKLDLEKIDDLDPKLEAEIHSYARGEKPSTKLHFLSWDIFIPYLQTASKGKEFTNNLSMLSAQESIIGEAVSGAMTSSAMSTIDNLTKGIDEKEKMSVPPRQALLFNESQAGTAPAEVDEEGRDINPHIPQYISTAPWYFGSSGPTLKHQRPQPEKQKQTARIDEWYQRGVKGKVATKFRPGACENCGAMTHKRKDCMERPRKTGARFTGTNLAADEVVQPDLKLDFEGKRDRWAGFDPAAYQSVIEDHAKMEELRREIKASKLKQDMLEGKADVEDADSEDEEDEDKYADKIDMPGTKVDSKQRITVRNLRIREDTAKYLRNLDPNSAYYDPKTRSMRDNPYKILGKSADEVDFAGDNFVRYTGDTKEHARTQMFAWEAQSRGVDVHSLADPTKLELLKKEYKNKKEEIKSEIKGSILEKYGGEEHLKVPPKELIFAQSENYVEYSREGKIIKGAETEKIRSKYEEDVLTNNHTAVWGSYWEGGKWGYKCCHSFIRNSYCTGRTGKGAELKAGDDKTANSSCEKKTEGEGMKAVSESEAVDEAAVDESEERREIRRLKERLRKRLAKAERQKARAERRKKGEEDVTSSSSEDEEQSEGSSSSSSSSSSSDSSDEEEEVKVKEKEERLKKALLAEERNAEQAEVASDDRKRSYHSRYEAKAPTEEEMEAFYIKRKRDDDPMANWS</sequence>
<dbReference type="EMBL" id="OB661525">
    <property type="protein sequence ID" value="CAD7228410.1"/>
    <property type="molecule type" value="Genomic_DNA"/>
</dbReference>